<evidence type="ECO:0000256" key="2">
    <source>
        <dbReference type="SAM" id="Phobius"/>
    </source>
</evidence>
<dbReference type="RefSeq" id="XP_013421926.1">
    <property type="nucleotide sequence ID" value="XM_013566472.1"/>
</dbReference>
<dbReference type="STRING" id="7574.A0A1S3KI81"/>
<dbReference type="Proteomes" id="UP000085678">
    <property type="component" value="Unplaced"/>
</dbReference>
<feature type="region of interest" description="Disordered" evidence="1">
    <location>
        <begin position="54"/>
        <end position="73"/>
    </location>
</feature>
<evidence type="ECO:0000313" key="7">
    <source>
        <dbReference type="RefSeq" id="XP_013421929.1"/>
    </source>
</evidence>
<reference evidence="4 5" key="1">
    <citation type="submission" date="2025-04" db="UniProtKB">
        <authorList>
            <consortium name="RefSeq"/>
        </authorList>
    </citation>
    <scope>IDENTIFICATION</scope>
    <source>
        <tissue evidence="4 5">Gonads</tissue>
    </source>
</reference>
<dbReference type="KEGG" id="lak:106181925"/>
<evidence type="ECO:0000313" key="3">
    <source>
        <dbReference type="Proteomes" id="UP000085678"/>
    </source>
</evidence>
<keyword evidence="2" id="KW-0472">Membrane</keyword>
<evidence type="ECO:0000313" key="4">
    <source>
        <dbReference type="RefSeq" id="XP_013421926.1"/>
    </source>
</evidence>
<dbReference type="PANTHER" id="PTHR31389">
    <property type="entry name" value="LD39211P"/>
    <property type="match status" value="1"/>
</dbReference>
<dbReference type="RefSeq" id="XP_013421928.1">
    <property type="nucleotide sequence ID" value="XM_013566474.1"/>
</dbReference>
<feature type="compositionally biased region" description="Polar residues" evidence="1">
    <location>
        <begin position="55"/>
        <end position="64"/>
    </location>
</feature>
<dbReference type="Pfam" id="PF07801">
    <property type="entry name" value="DUF1647"/>
    <property type="match status" value="1"/>
</dbReference>
<dbReference type="RefSeq" id="XP_013421929.1">
    <property type="nucleotide sequence ID" value="XM_013566475.2"/>
</dbReference>
<dbReference type="OrthoDB" id="5954868at2759"/>
<dbReference type="SUPFAM" id="SSF53448">
    <property type="entry name" value="Nucleotide-diphospho-sugar transferases"/>
    <property type="match status" value="1"/>
</dbReference>
<evidence type="ECO:0000313" key="6">
    <source>
        <dbReference type="RefSeq" id="XP_013421928.1"/>
    </source>
</evidence>
<proteinExistence type="predicted"/>
<dbReference type="GeneID" id="106181925"/>
<dbReference type="AlphaFoldDB" id="A0A1S3KI81"/>
<dbReference type="InterPro" id="IPR029044">
    <property type="entry name" value="Nucleotide-diphossugar_trans"/>
</dbReference>
<evidence type="ECO:0000256" key="1">
    <source>
        <dbReference type="SAM" id="MobiDB-lite"/>
    </source>
</evidence>
<organism evidence="3 4">
    <name type="scientific">Lingula anatina</name>
    <name type="common">Brachiopod</name>
    <name type="synonym">Lingula unguis</name>
    <dbReference type="NCBI Taxonomy" id="7574"/>
    <lineage>
        <taxon>Eukaryota</taxon>
        <taxon>Metazoa</taxon>
        <taxon>Spiralia</taxon>
        <taxon>Lophotrochozoa</taxon>
        <taxon>Brachiopoda</taxon>
        <taxon>Linguliformea</taxon>
        <taxon>Lingulata</taxon>
        <taxon>Lingulida</taxon>
        <taxon>Linguloidea</taxon>
        <taxon>Lingulidae</taxon>
        <taxon>Lingula</taxon>
    </lineage>
</organism>
<feature type="transmembrane region" description="Helical" evidence="2">
    <location>
        <begin position="12"/>
        <end position="31"/>
    </location>
</feature>
<keyword evidence="2" id="KW-1133">Transmembrane helix</keyword>
<dbReference type="Gene3D" id="3.90.550.10">
    <property type="entry name" value="Spore Coat Polysaccharide Biosynthesis Protein SpsA, Chain A"/>
    <property type="match status" value="1"/>
</dbReference>
<sequence>MRRRWCSVVTTYLVVFVGFNLLILWSVTSPYNPEVQMRRMRKLSLISDTELVRESPNQLSVQSPSTPPRDGARIQDKAISTKKTITTTELFKADIQNMNFTLVTGSDNVYFDGLVNLVGSVHYWESRRNIVVYNLGLSETQIQRVKSWCRTKLVNFHLDSPRYPEHVSYLKKFAWKSVVLKDAVDRFGKILWIDAGCDVRGPMSKIDDFLKQDGHFFVQGQDVDMTRLTHFNMFRYFNETMSKFKGKYSFAGGISGWVKGSKAYRRILPRWIQCSMDVTCISPLGAGLANHRYDQSALSVIAYTSGVNITAHTELLAATRSQLHPDAKKPSPQVIYTARRGSSDYAAYVCERDGAS</sequence>
<protein>
    <submittedName>
        <fullName evidence="4 5">Uncharacterized protein LOC106181925</fullName>
    </submittedName>
</protein>
<gene>
    <name evidence="4 5 6 7" type="primary">LOC106181925</name>
</gene>
<accession>A0A1S3KI81</accession>
<name>A0A1S3KI81_LINAN</name>
<evidence type="ECO:0000313" key="5">
    <source>
        <dbReference type="RefSeq" id="XP_013421927.1"/>
    </source>
</evidence>
<keyword evidence="2" id="KW-0812">Transmembrane</keyword>
<dbReference type="InterPro" id="IPR012444">
    <property type="entry name" value="DUF1647"/>
</dbReference>
<dbReference type="RefSeq" id="XP_013421927.1">
    <property type="nucleotide sequence ID" value="XM_013566473.1"/>
</dbReference>
<dbReference type="PANTHER" id="PTHR31389:SF4">
    <property type="entry name" value="LD39211P"/>
    <property type="match status" value="1"/>
</dbReference>
<keyword evidence="3" id="KW-1185">Reference proteome</keyword>